<gene>
    <name evidence="1" type="ORF">HPB47_017604</name>
</gene>
<sequence length="118" mass="12492">MPRGVQSEVLGSALLAGSLRSSAEALPESPSDVAISVSSVDSPVASRGIRRITPRQTFTASLAAIMDDIGESKRCLVEREDVFNCDHVIECSFAPEPTADSVRIVAGPGKDSFMSIRN</sequence>
<accession>A0AC60QMW1</accession>
<proteinExistence type="predicted"/>
<dbReference type="EMBL" id="JABSTQ010006546">
    <property type="protein sequence ID" value="KAG0437096.1"/>
    <property type="molecule type" value="Genomic_DNA"/>
</dbReference>
<keyword evidence="2" id="KW-1185">Reference proteome</keyword>
<organism evidence="1 2">
    <name type="scientific">Ixodes persulcatus</name>
    <name type="common">Taiga tick</name>
    <dbReference type="NCBI Taxonomy" id="34615"/>
    <lineage>
        <taxon>Eukaryota</taxon>
        <taxon>Metazoa</taxon>
        <taxon>Ecdysozoa</taxon>
        <taxon>Arthropoda</taxon>
        <taxon>Chelicerata</taxon>
        <taxon>Arachnida</taxon>
        <taxon>Acari</taxon>
        <taxon>Parasitiformes</taxon>
        <taxon>Ixodida</taxon>
        <taxon>Ixodoidea</taxon>
        <taxon>Ixodidae</taxon>
        <taxon>Ixodinae</taxon>
        <taxon>Ixodes</taxon>
    </lineage>
</organism>
<reference evidence="1 2" key="1">
    <citation type="journal article" date="2020" name="Cell">
        <title>Large-Scale Comparative Analyses of Tick Genomes Elucidate Their Genetic Diversity and Vector Capacities.</title>
        <authorList>
            <consortium name="Tick Genome and Microbiome Consortium (TIGMIC)"/>
            <person name="Jia N."/>
            <person name="Wang J."/>
            <person name="Shi W."/>
            <person name="Du L."/>
            <person name="Sun Y."/>
            <person name="Zhan W."/>
            <person name="Jiang J.F."/>
            <person name="Wang Q."/>
            <person name="Zhang B."/>
            <person name="Ji P."/>
            <person name="Bell-Sakyi L."/>
            <person name="Cui X.M."/>
            <person name="Yuan T.T."/>
            <person name="Jiang B.G."/>
            <person name="Yang W.F."/>
            <person name="Lam T.T."/>
            <person name="Chang Q.C."/>
            <person name="Ding S.J."/>
            <person name="Wang X.J."/>
            <person name="Zhu J.G."/>
            <person name="Ruan X.D."/>
            <person name="Zhao L."/>
            <person name="Wei J.T."/>
            <person name="Ye R.Z."/>
            <person name="Que T.C."/>
            <person name="Du C.H."/>
            <person name="Zhou Y.H."/>
            <person name="Cheng J.X."/>
            <person name="Dai P.F."/>
            <person name="Guo W.B."/>
            <person name="Han X.H."/>
            <person name="Huang E.J."/>
            <person name="Li L.F."/>
            <person name="Wei W."/>
            <person name="Gao Y.C."/>
            <person name="Liu J.Z."/>
            <person name="Shao H.Z."/>
            <person name="Wang X."/>
            <person name="Wang C.C."/>
            <person name="Yang T.C."/>
            <person name="Huo Q.B."/>
            <person name="Li W."/>
            <person name="Chen H.Y."/>
            <person name="Chen S.E."/>
            <person name="Zhou L.G."/>
            <person name="Ni X.B."/>
            <person name="Tian J.H."/>
            <person name="Sheng Y."/>
            <person name="Liu T."/>
            <person name="Pan Y.S."/>
            <person name="Xia L.Y."/>
            <person name="Li J."/>
            <person name="Zhao F."/>
            <person name="Cao W.C."/>
        </authorList>
    </citation>
    <scope>NUCLEOTIDE SEQUENCE [LARGE SCALE GENOMIC DNA]</scope>
    <source>
        <strain evidence="1">Iper-2018</strain>
    </source>
</reference>
<comment type="caution">
    <text evidence="1">The sequence shown here is derived from an EMBL/GenBank/DDBJ whole genome shotgun (WGS) entry which is preliminary data.</text>
</comment>
<protein>
    <submittedName>
        <fullName evidence="1">Uncharacterized protein</fullName>
    </submittedName>
</protein>
<evidence type="ECO:0000313" key="2">
    <source>
        <dbReference type="Proteomes" id="UP000805193"/>
    </source>
</evidence>
<evidence type="ECO:0000313" key="1">
    <source>
        <dbReference type="EMBL" id="KAG0437096.1"/>
    </source>
</evidence>
<name>A0AC60QMW1_IXOPE</name>
<dbReference type="Proteomes" id="UP000805193">
    <property type="component" value="Unassembled WGS sequence"/>
</dbReference>